<dbReference type="FunFam" id="3.40.50.2000:FF:000054">
    <property type="entry name" value="Glycosyltransferase"/>
    <property type="match status" value="1"/>
</dbReference>
<evidence type="ECO:0000256" key="5">
    <source>
        <dbReference type="RuleBase" id="RU362057"/>
    </source>
</evidence>
<dbReference type="PANTHER" id="PTHR48046:SF6">
    <property type="entry name" value="GLYCOSYLTRANSFERASE"/>
    <property type="match status" value="1"/>
</dbReference>
<dbReference type="Proteomes" id="UP000036987">
    <property type="component" value="Unassembled WGS sequence"/>
</dbReference>
<keyword evidence="3 4" id="KW-0808">Transferase</keyword>
<dbReference type="GO" id="GO:0035251">
    <property type="term" value="F:UDP-glucosyltransferase activity"/>
    <property type="evidence" value="ECO:0000318"/>
    <property type="project" value="GO_Central"/>
</dbReference>
<dbReference type="OMA" id="PNDEYEC"/>
<evidence type="ECO:0000256" key="4">
    <source>
        <dbReference type="RuleBase" id="RU003718"/>
    </source>
</evidence>
<dbReference type="SUPFAM" id="SSF53756">
    <property type="entry name" value="UDP-Glycosyltransferase/glycogen phosphorylase"/>
    <property type="match status" value="1"/>
</dbReference>
<organism evidence="6 7">
    <name type="scientific">Zostera marina</name>
    <name type="common">Eelgrass</name>
    <dbReference type="NCBI Taxonomy" id="29655"/>
    <lineage>
        <taxon>Eukaryota</taxon>
        <taxon>Viridiplantae</taxon>
        <taxon>Streptophyta</taxon>
        <taxon>Embryophyta</taxon>
        <taxon>Tracheophyta</taxon>
        <taxon>Spermatophyta</taxon>
        <taxon>Magnoliopsida</taxon>
        <taxon>Liliopsida</taxon>
        <taxon>Zosteraceae</taxon>
        <taxon>Zostera</taxon>
    </lineage>
</organism>
<proteinExistence type="inferred from homology"/>
<keyword evidence="7" id="KW-1185">Reference proteome</keyword>
<evidence type="ECO:0000256" key="3">
    <source>
        <dbReference type="ARBA" id="ARBA00022679"/>
    </source>
</evidence>
<comment type="caution">
    <text evidence="6">The sequence shown here is derived from an EMBL/GenBank/DDBJ whole genome shotgun (WGS) entry which is preliminary data.</text>
</comment>
<dbReference type="Pfam" id="PF00201">
    <property type="entry name" value="UDPGT"/>
    <property type="match status" value="1"/>
</dbReference>
<dbReference type="InterPro" id="IPR035595">
    <property type="entry name" value="UDP_glycos_trans_CS"/>
</dbReference>
<comment type="similarity">
    <text evidence="1 4">Belongs to the UDP-glycosyltransferase family.</text>
</comment>
<reference evidence="7" key="1">
    <citation type="journal article" date="2016" name="Nature">
        <title>The genome of the seagrass Zostera marina reveals angiosperm adaptation to the sea.</title>
        <authorList>
            <person name="Olsen J.L."/>
            <person name="Rouze P."/>
            <person name="Verhelst B."/>
            <person name="Lin Y.-C."/>
            <person name="Bayer T."/>
            <person name="Collen J."/>
            <person name="Dattolo E."/>
            <person name="De Paoli E."/>
            <person name="Dittami S."/>
            <person name="Maumus F."/>
            <person name="Michel G."/>
            <person name="Kersting A."/>
            <person name="Lauritano C."/>
            <person name="Lohaus R."/>
            <person name="Toepel M."/>
            <person name="Tonon T."/>
            <person name="Vanneste K."/>
            <person name="Amirebrahimi M."/>
            <person name="Brakel J."/>
            <person name="Bostroem C."/>
            <person name="Chovatia M."/>
            <person name="Grimwood J."/>
            <person name="Jenkins J.W."/>
            <person name="Jueterbock A."/>
            <person name="Mraz A."/>
            <person name="Stam W.T."/>
            <person name="Tice H."/>
            <person name="Bornberg-Bauer E."/>
            <person name="Green P.J."/>
            <person name="Pearson G.A."/>
            <person name="Procaccini G."/>
            <person name="Duarte C.M."/>
            <person name="Schmutz J."/>
            <person name="Reusch T.B.H."/>
            <person name="Van de Peer Y."/>
        </authorList>
    </citation>
    <scope>NUCLEOTIDE SEQUENCE [LARGE SCALE GENOMIC DNA]</scope>
    <source>
        <strain evidence="7">cv. Finnish</strain>
    </source>
</reference>
<dbReference type="FunFam" id="3.40.50.2000:FF:000056">
    <property type="entry name" value="Glycosyltransferase"/>
    <property type="match status" value="1"/>
</dbReference>
<evidence type="ECO:0000313" key="7">
    <source>
        <dbReference type="Proteomes" id="UP000036987"/>
    </source>
</evidence>
<evidence type="ECO:0000313" key="6">
    <source>
        <dbReference type="EMBL" id="KMZ67923.1"/>
    </source>
</evidence>
<dbReference type="PROSITE" id="PS00375">
    <property type="entry name" value="UDPGT"/>
    <property type="match status" value="1"/>
</dbReference>
<keyword evidence="2 4" id="KW-0328">Glycosyltransferase</keyword>
<dbReference type="OrthoDB" id="5835829at2759"/>
<dbReference type="EC" id="2.4.1.-" evidence="5"/>
<dbReference type="AlphaFoldDB" id="A0A0K9PFS5"/>
<sequence>MVVGAPHVAILAIPYMGHMIPLSEFAKLLQVRYGFDVTFITVDNSFDVLSFTASLPGTIASVLLPQPSLHDLPPQSKIDTIISHTMARSVPSLREVIVNLKATTNLVALVVDLYGVDAFDISEELGLKKYLIFPSAATSLCFALHLAELDRTIEGEYQDHPEPIHVPGCVPFHGRDLMDPAQDRKDDSYSHLLYHSARYKEAHGIIVNSSIALEPRPIKEINSNTKFPNVYPIGPLIKNGNDVEGEDVTGCLKWLGKQPPNSVLYVSFGSGGNLSPEQLSELAGGLEMSGKRFIWVIRSPVITKDGVLMEVKTGKEEEEHLKEFMERINGVGMVVRSWVPQISILKHEATGGFLTHCGWNSSIEGMVHGVPMIAWPQYAEQKMNSVVLSEEIKVAIRMKVDDENGGLVKRQEISKVIKSLMEGEEGKKIEERIKSIQQEVTRQLDGGSSNLALDFIAKKWIAN</sequence>
<dbReference type="InterPro" id="IPR002213">
    <property type="entry name" value="UDP_glucos_trans"/>
</dbReference>
<evidence type="ECO:0000256" key="2">
    <source>
        <dbReference type="ARBA" id="ARBA00022676"/>
    </source>
</evidence>
<evidence type="ECO:0000256" key="1">
    <source>
        <dbReference type="ARBA" id="ARBA00009995"/>
    </source>
</evidence>
<name>A0A0K9PFS5_ZOSMR</name>
<dbReference type="CDD" id="cd03784">
    <property type="entry name" value="GT1_Gtf-like"/>
    <property type="match status" value="1"/>
</dbReference>
<dbReference type="PANTHER" id="PTHR48046">
    <property type="entry name" value="UDP-GLYCOSYLTRANSFERASE 72E1"/>
    <property type="match status" value="1"/>
</dbReference>
<protein>
    <recommendedName>
        <fullName evidence="5">Glycosyltransferase</fullName>
        <ecNumber evidence="5">2.4.1.-</ecNumber>
    </recommendedName>
</protein>
<dbReference type="Gene3D" id="3.40.50.2000">
    <property type="entry name" value="Glycogen Phosphorylase B"/>
    <property type="match status" value="2"/>
</dbReference>
<dbReference type="EMBL" id="LFYR01000874">
    <property type="protein sequence ID" value="KMZ67923.1"/>
    <property type="molecule type" value="Genomic_DNA"/>
</dbReference>
<accession>A0A0K9PFS5</accession>
<gene>
    <name evidence="6" type="ORF">ZOSMA_252G00240</name>
</gene>